<dbReference type="SUPFAM" id="SSF49354">
    <property type="entry name" value="PapD-like"/>
    <property type="match status" value="1"/>
</dbReference>
<dbReference type="EMBL" id="CP136522">
    <property type="protein sequence ID" value="WOT05606.1"/>
    <property type="molecule type" value="Genomic_DNA"/>
</dbReference>
<feature type="chain" id="PRO_5045741510" evidence="1">
    <location>
        <begin position="26"/>
        <end position="280"/>
    </location>
</feature>
<dbReference type="Proteomes" id="UP001529491">
    <property type="component" value="Chromosome"/>
</dbReference>
<dbReference type="RefSeq" id="WP_310469869.1">
    <property type="nucleotide sequence ID" value="NZ_CP136522.1"/>
</dbReference>
<proteinExistence type="predicted"/>
<evidence type="ECO:0000313" key="2">
    <source>
        <dbReference type="EMBL" id="WOT05606.1"/>
    </source>
</evidence>
<keyword evidence="3" id="KW-1185">Reference proteome</keyword>
<name>A0ABZ0K1E8_9GAMM</name>
<protein>
    <submittedName>
        <fullName evidence="2">Molecular chaperone</fullName>
    </submittedName>
</protein>
<keyword evidence="1" id="KW-0732">Signal</keyword>
<evidence type="ECO:0000256" key="1">
    <source>
        <dbReference type="SAM" id="SignalP"/>
    </source>
</evidence>
<sequence length="280" mass="31598">MFKLFFKSTVAAVLCVVSLLNIAQASLLVSPTRLAFEGRERSHEIVLINTSTEVRTYRLKWVEKMAMPTGGYRELSAQEAMTYNSASEMIRFSPKQVTLKPKERQVVRLGLRRPKGLADGEYRSHLKFEALPLKRDNNDSGEMSIRLDVLLSYSLPIVVRQGEVTHHIEIASKTLAFDSHTGKTQLSVNLSRSGQYSTTGSLTAFWQDGSNAEKVVARLNNVNIYPELSQTTQVMAWIEKDFRPASGTLRIVYEGKQEFNGQIFAEREFKVTPAMFNAQL</sequence>
<dbReference type="InterPro" id="IPR013783">
    <property type="entry name" value="Ig-like_fold"/>
</dbReference>
<gene>
    <name evidence="2" type="ORF">RGE70_01895</name>
</gene>
<dbReference type="PANTHER" id="PTHR30251:SF4">
    <property type="entry name" value="SLR1668 PROTEIN"/>
    <property type="match status" value="1"/>
</dbReference>
<feature type="signal peptide" evidence="1">
    <location>
        <begin position="1"/>
        <end position="25"/>
    </location>
</feature>
<dbReference type="PANTHER" id="PTHR30251">
    <property type="entry name" value="PILUS ASSEMBLY CHAPERONE"/>
    <property type="match status" value="1"/>
</dbReference>
<dbReference type="InterPro" id="IPR050643">
    <property type="entry name" value="Periplasmic_pilus_chap"/>
</dbReference>
<dbReference type="InterPro" id="IPR008962">
    <property type="entry name" value="PapD-like_sf"/>
</dbReference>
<organism evidence="2 3">
    <name type="scientific">Shewanella youngdeokensis</name>
    <dbReference type="NCBI Taxonomy" id="2999068"/>
    <lineage>
        <taxon>Bacteria</taxon>
        <taxon>Pseudomonadati</taxon>
        <taxon>Pseudomonadota</taxon>
        <taxon>Gammaproteobacteria</taxon>
        <taxon>Alteromonadales</taxon>
        <taxon>Shewanellaceae</taxon>
        <taxon>Shewanella</taxon>
    </lineage>
</organism>
<accession>A0ABZ0K1E8</accession>
<dbReference type="Gene3D" id="2.60.40.10">
    <property type="entry name" value="Immunoglobulins"/>
    <property type="match status" value="1"/>
</dbReference>
<reference evidence="2 3" key="1">
    <citation type="submission" date="2023-10" db="EMBL/GenBank/DDBJ databases">
        <title>Complete genome sequence of Shewanella sp. DAU334.</title>
        <authorList>
            <person name="Lee Y.-S."/>
            <person name="Jeong H.-R."/>
            <person name="Hwang E.-J."/>
            <person name="Choi Y.-L."/>
            <person name="Kim G.-D."/>
        </authorList>
    </citation>
    <scope>NUCLEOTIDE SEQUENCE [LARGE SCALE GENOMIC DNA]</scope>
    <source>
        <strain evidence="2 3">DAU334</strain>
    </source>
</reference>
<evidence type="ECO:0000313" key="3">
    <source>
        <dbReference type="Proteomes" id="UP001529491"/>
    </source>
</evidence>